<name>A0A8J2IVE6_FUSEQ</name>
<dbReference type="EMBL" id="CAJSTJ010000140">
    <property type="protein sequence ID" value="CAG7561070.1"/>
    <property type="molecule type" value="Genomic_DNA"/>
</dbReference>
<dbReference type="InterPro" id="IPR000210">
    <property type="entry name" value="BTB/POZ_dom"/>
</dbReference>
<proteinExistence type="predicted"/>
<evidence type="ECO:0000259" key="1">
    <source>
        <dbReference type="PROSITE" id="PS50097"/>
    </source>
</evidence>
<feature type="domain" description="BTB" evidence="1">
    <location>
        <begin position="23"/>
        <end position="90"/>
    </location>
</feature>
<comment type="caution">
    <text evidence="2">The sequence shown here is derived from an EMBL/GenBank/DDBJ whole genome shotgun (WGS) entry which is preliminary data.</text>
</comment>
<dbReference type="Proteomes" id="UP000693738">
    <property type="component" value="Unassembled WGS sequence"/>
</dbReference>
<dbReference type="AlphaFoldDB" id="A0A8J2IVE6"/>
<dbReference type="SMART" id="SM00225">
    <property type="entry name" value="BTB"/>
    <property type="match status" value="1"/>
</dbReference>
<evidence type="ECO:0000313" key="2">
    <source>
        <dbReference type="EMBL" id="CAG7561070.1"/>
    </source>
</evidence>
<dbReference type="CDD" id="cd18186">
    <property type="entry name" value="BTB_POZ_ZBTB_KLHL-like"/>
    <property type="match status" value="1"/>
</dbReference>
<dbReference type="Pfam" id="PF00651">
    <property type="entry name" value="BTB"/>
    <property type="match status" value="1"/>
</dbReference>
<sequence length="246" mass="28141">MEDQARPGFGPNLKRYCNNKDLSDATIRCGEKEFSVHKLVLFSHSEYFVKQLSGQWKESIEGVINVADFDVTVVEAMVHFLYHQDYYVPSEQSAMAFHATMYQIADKYDVQSLKQVARAKFSTAVVELEGWDEVEFPSVISLVWSTTLPNDRGLRDVVSATSLKNLAALLEKDSFIEELTVNGLFAVELIRSQKERFGNILRYRCNDCKDAFDFGNKKSLSDDIDRLFFLEPDYCPVCKGRVEEVQ</sequence>
<evidence type="ECO:0000313" key="3">
    <source>
        <dbReference type="Proteomes" id="UP000693738"/>
    </source>
</evidence>
<dbReference type="PANTHER" id="PTHR47843">
    <property type="entry name" value="BTB DOMAIN-CONTAINING PROTEIN-RELATED"/>
    <property type="match status" value="1"/>
</dbReference>
<dbReference type="PROSITE" id="PS50097">
    <property type="entry name" value="BTB"/>
    <property type="match status" value="1"/>
</dbReference>
<organism evidence="2 3">
    <name type="scientific">Fusarium equiseti</name>
    <name type="common">Fusarium scirpi</name>
    <dbReference type="NCBI Taxonomy" id="61235"/>
    <lineage>
        <taxon>Eukaryota</taxon>
        <taxon>Fungi</taxon>
        <taxon>Dikarya</taxon>
        <taxon>Ascomycota</taxon>
        <taxon>Pezizomycotina</taxon>
        <taxon>Sordariomycetes</taxon>
        <taxon>Hypocreomycetidae</taxon>
        <taxon>Hypocreales</taxon>
        <taxon>Nectriaceae</taxon>
        <taxon>Fusarium</taxon>
        <taxon>Fusarium incarnatum-equiseti species complex</taxon>
    </lineage>
</organism>
<gene>
    <name evidence="2" type="ORF">FEQUK3_LOCUS6790</name>
</gene>
<dbReference type="PANTHER" id="PTHR47843:SF5">
    <property type="entry name" value="BTB_POZ DOMAIN PROTEIN"/>
    <property type="match status" value="1"/>
</dbReference>
<protein>
    <recommendedName>
        <fullName evidence="1">BTB domain-containing protein</fullName>
    </recommendedName>
</protein>
<reference evidence="2" key="1">
    <citation type="submission" date="2021-05" db="EMBL/GenBank/DDBJ databases">
        <authorList>
            <person name="Khan N."/>
        </authorList>
    </citation>
    <scope>NUCLEOTIDE SEQUENCE</scope>
</reference>
<accession>A0A8J2IVE6</accession>